<reference evidence="16" key="2">
    <citation type="submission" date="2020-04" db="EMBL/GenBank/DDBJ databases">
        <authorList>
            <consortium name="NCBI Genome Project"/>
        </authorList>
    </citation>
    <scope>NUCLEOTIDE SEQUENCE</scope>
    <source>
        <strain evidence="16">CBS 781.70</strain>
    </source>
</reference>
<accession>A0A6G1G8T5</accession>
<dbReference type="GO" id="GO:0071586">
    <property type="term" value="P:CAAX-box protein processing"/>
    <property type="evidence" value="ECO:0007669"/>
    <property type="project" value="InterPro"/>
</dbReference>
<feature type="compositionally biased region" description="Basic and acidic residues" evidence="11">
    <location>
        <begin position="303"/>
        <end position="319"/>
    </location>
</feature>
<evidence type="ECO:0000256" key="2">
    <source>
        <dbReference type="ARBA" id="ARBA00006897"/>
    </source>
</evidence>
<dbReference type="GeneID" id="54419628"/>
<comment type="catalytic activity">
    <reaction evidence="9">
        <text>Hydrolyzes the peptide bond -P2-(S-farnesyl or geranylgeranyl)C-P1'-P2'-P3'-COOH where P1' and P2' are amino acids with aliphatic sidechains and P3' is any C-terminal residue.</text>
        <dbReference type="EC" id="3.4.26.1"/>
    </reaction>
</comment>
<proteinExistence type="inferred from homology"/>
<dbReference type="GO" id="GO:0004222">
    <property type="term" value="F:metalloendopeptidase activity"/>
    <property type="evidence" value="ECO:0007669"/>
    <property type="project" value="InterPro"/>
</dbReference>
<reference evidence="14 16" key="1">
    <citation type="submission" date="2020-01" db="EMBL/GenBank/DDBJ databases">
        <authorList>
            <consortium name="DOE Joint Genome Institute"/>
            <person name="Haridas S."/>
            <person name="Albert R."/>
            <person name="Binder M."/>
            <person name="Bloem J."/>
            <person name="Labutti K."/>
            <person name="Salamov A."/>
            <person name="Andreopoulos B."/>
            <person name="Baker S.E."/>
            <person name="Barry K."/>
            <person name="Bills G."/>
            <person name="Bluhm B.H."/>
            <person name="Cannon C."/>
            <person name="Castanera R."/>
            <person name="Culley D.E."/>
            <person name="Daum C."/>
            <person name="Ezra D."/>
            <person name="Gonzalez J.B."/>
            <person name="Henrissat B."/>
            <person name="Kuo A."/>
            <person name="Liang C."/>
            <person name="Lipzen A."/>
            <person name="Lutzoni F."/>
            <person name="Magnuson J."/>
            <person name="Mondo S."/>
            <person name="Nolan M."/>
            <person name="Ohm R."/>
            <person name="Pangilinan J."/>
            <person name="Park H.-J."/>
            <person name="Ramirez L."/>
            <person name="Alfaro M."/>
            <person name="Sun H."/>
            <person name="Tritt A."/>
            <person name="Yoshinaga Y."/>
            <person name="Zwiers L.-H."/>
            <person name="Turgeon B.G."/>
            <person name="Goodwin S.B."/>
            <person name="Spatafora J.W."/>
            <person name="Crous P.W."/>
            <person name="Grigoriev I.V."/>
        </authorList>
    </citation>
    <scope>NUCLEOTIDE SEQUENCE</scope>
    <source>
        <strain evidence="14 16">CBS 781.70</strain>
    </source>
</reference>
<dbReference type="InterPro" id="IPR003675">
    <property type="entry name" value="Rce1/LyrA-like_dom"/>
</dbReference>
<evidence type="ECO:0000256" key="4">
    <source>
        <dbReference type="ARBA" id="ARBA00022692"/>
    </source>
</evidence>
<evidence type="ECO:0000313" key="15">
    <source>
        <dbReference type="Proteomes" id="UP000504638"/>
    </source>
</evidence>
<dbReference type="PANTHER" id="PTHR13046:SF0">
    <property type="entry name" value="CAAX PRENYL PROTEASE 2"/>
    <property type="match status" value="1"/>
</dbReference>
<evidence type="ECO:0000256" key="9">
    <source>
        <dbReference type="ARBA" id="ARBA00047280"/>
    </source>
</evidence>
<evidence type="ECO:0000313" key="14">
    <source>
        <dbReference type="EMBL" id="KAF1814433.1"/>
    </source>
</evidence>
<feature type="transmembrane region" description="Helical" evidence="12">
    <location>
        <begin position="191"/>
        <end position="211"/>
    </location>
</feature>
<evidence type="ECO:0000256" key="11">
    <source>
        <dbReference type="SAM" id="MobiDB-lite"/>
    </source>
</evidence>
<comment type="subcellular location">
    <subcellularLocation>
        <location evidence="1">Endoplasmic reticulum membrane</location>
        <topology evidence="1">Multi-pass membrane protein</topology>
    </subcellularLocation>
</comment>
<dbReference type="OrthoDB" id="271604at2759"/>
<name>A0A6G1G8T5_9PEZI</name>
<evidence type="ECO:0000256" key="7">
    <source>
        <dbReference type="ARBA" id="ARBA00022989"/>
    </source>
</evidence>
<evidence type="ECO:0000256" key="5">
    <source>
        <dbReference type="ARBA" id="ARBA00022801"/>
    </source>
</evidence>
<dbReference type="Pfam" id="PF02517">
    <property type="entry name" value="Rce1-like"/>
    <property type="match status" value="1"/>
</dbReference>
<dbReference type="Proteomes" id="UP000504638">
    <property type="component" value="Unplaced"/>
</dbReference>
<feature type="transmembrane region" description="Helical" evidence="12">
    <location>
        <begin position="223"/>
        <end position="248"/>
    </location>
</feature>
<keyword evidence="6" id="KW-0256">Endoplasmic reticulum</keyword>
<organism evidence="14">
    <name type="scientific">Eremomyces bilateralis CBS 781.70</name>
    <dbReference type="NCBI Taxonomy" id="1392243"/>
    <lineage>
        <taxon>Eukaryota</taxon>
        <taxon>Fungi</taxon>
        <taxon>Dikarya</taxon>
        <taxon>Ascomycota</taxon>
        <taxon>Pezizomycotina</taxon>
        <taxon>Dothideomycetes</taxon>
        <taxon>Dothideomycetes incertae sedis</taxon>
        <taxon>Eremomycetales</taxon>
        <taxon>Eremomycetaceae</taxon>
        <taxon>Eremomyces</taxon>
    </lineage>
</organism>
<dbReference type="EC" id="3.4.26.1" evidence="10"/>
<comment type="similarity">
    <text evidence="2">Belongs to the peptidase U48 family.</text>
</comment>
<feature type="domain" description="CAAX prenyl protease 2/Lysostaphin resistance protein A-like" evidence="13">
    <location>
        <begin position="150"/>
        <end position="266"/>
    </location>
</feature>
<evidence type="ECO:0000256" key="1">
    <source>
        <dbReference type="ARBA" id="ARBA00004477"/>
    </source>
</evidence>
<keyword evidence="15" id="KW-1185">Reference proteome</keyword>
<dbReference type="GO" id="GO:0005789">
    <property type="term" value="C:endoplasmic reticulum membrane"/>
    <property type="evidence" value="ECO:0007669"/>
    <property type="project" value="UniProtKB-SubCell"/>
</dbReference>
<evidence type="ECO:0000256" key="8">
    <source>
        <dbReference type="ARBA" id="ARBA00023136"/>
    </source>
</evidence>
<protein>
    <recommendedName>
        <fullName evidence="10">intramembrane prenyl-peptidase Rce1</fullName>
        <ecNumber evidence="10">3.4.26.1</ecNumber>
    </recommendedName>
</protein>
<evidence type="ECO:0000259" key="13">
    <source>
        <dbReference type="Pfam" id="PF02517"/>
    </source>
</evidence>
<evidence type="ECO:0000313" key="16">
    <source>
        <dbReference type="RefSeq" id="XP_033536064.1"/>
    </source>
</evidence>
<sequence>MDVFNRLKDSYTKEPPSKPPALSANAVVALSVTYVLLFVVPFYLDKNTRPSATLTRDAPSVIRARLRAVSIASVTTVVITLYILSVYGKYGFGESLHHLGLWPVGLHDIAKVLLLCMILFVGPLFESYYVESSWRELISGSAWRDRMDSLIWWRNIVVAPLLEEAVFRSSIVPLHLLTYATVSDMHNPPNYANVIYITPLYFGIAHIHHFYEFRLTHPRVPLIAAVLRSVIQMAYTTLFGMFAVFILLRTGSFWACCAAHAFCNSMRFPRLWGRVTVEVPMVEVPTAAGPDVFEGMLNADAEGAGRKNEDGDGGRKRTESANGPSGGNVGSATQETLYTVVYYSLLVVGAVGFYKMLYPLTGSSNALVAL</sequence>
<feature type="transmembrane region" description="Helical" evidence="12">
    <location>
        <begin position="20"/>
        <end position="44"/>
    </location>
</feature>
<reference evidence="16" key="3">
    <citation type="submission" date="2025-04" db="UniProtKB">
        <authorList>
            <consortium name="RefSeq"/>
        </authorList>
    </citation>
    <scope>IDENTIFICATION</scope>
    <source>
        <strain evidence="16">CBS 781.70</strain>
    </source>
</reference>
<dbReference type="PANTHER" id="PTHR13046">
    <property type="entry name" value="PROTEASE U48 CAAX PRENYL PROTEASE RCE1"/>
    <property type="match status" value="1"/>
</dbReference>
<feature type="transmembrane region" description="Helical" evidence="12">
    <location>
        <begin position="65"/>
        <end position="89"/>
    </location>
</feature>
<evidence type="ECO:0000256" key="3">
    <source>
        <dbReference type="ARBA" id="ARBA00022670"/>
    </source>
</evidence>
<dbReference type="AlphaFoldDB" id="A0A6G1G8T5"/>
<gene>
    <name evidence="14 16" type="ORF">P152DRAFT_456686</name>
</gene>
<keyword evidence="4 12" id="KW-0812">Transmembrane</keyword>
<evidence type="ECO:0000256" key="6">
    <source>
        <dbReference type="ARBA" id="ARBA00022824"/>
    </source>
</evidence>
<keyword evidence="7 12" id="KW-1133">Transmembrane helix</keyword>
<evidence type="ECO:0000256" key="10">
    <source>
        <dbReference type="ARBA" id="ARBA00049729"/>
    </source>
</evidence>
<feature type="region of interest" description="Disordered" evidence="11">
    <location>
        <begin position="302"/>
        <end position="328"/>
    </location>
</feature>
<dbReference type="EMBL" id="ML975153">
    <property type="protein sequence ID" value="KAF1814433.1"/>
    <property type="molecule type" value="Genomic_DNA"/>
</dbReference>
<evidence type="ECO:0000256" key="12">
    <source>
        <dbReference type="SAM" id="Phobius"/>
    </source>
</evidence>
<keyword evidence="5" id="KW-0378">Hydrolase</keyword>
<keyword evidence="3" id="KW-0645">Protease</keyword>
<keyword evidence="8 12" id="KW-0472">Membrane</keyword>
<dbReference type="RefSeq" id="XP_033536064.1">
    <property type="nucleotide sequence ID" value="XM_033679058.1"/>
</dbReference>
<feature type="transmembrane region" description="Helical" evidence="12">
    <location>
        <begin position="109"/>
        <end position="130"/>
    </location>
</feature>
<dbReference type="InterPro" id="IPR039731">
    <property type="entry name" value="Rce1"/>
</dbReference>